<dbReference type="Proteomes" id="UP001050975">
    <property type="component" value="Unassembled WGS sequence"/>
</dbReference>
<dbReference type="Gene3D" id="3.90.1750.20">
    <property type="entry name" value="Putative Large Serine Recombinase, Chain B, Domain 2"/>
    <property type="match status" value="1"/>
</dbReference>
<dbReference type="InterPro" id="IPR006119">
    <property type="entry name" value="Resolv_N"/>
</dbReference>
<comment type="caution">
    <text evidence="3">The sequence shown here is derived from an EMBL/GenBank/DDBJ whole genome shotgun (WGS) entry which is preliminary data.</text>
</comment>
<gene>
    <name evidence="3" type="ORF">MiSe_61810</name>
</gene>
<dbReference type="SUPFAM" id="SSF53041">
    <property type="entry name" value="Resolvase-like"/>
    <property type="match status" value="1"/>
</dbReference>
<dbReference type="InterPro" id="IPR011109">
    <property type="entry name" value="DNA_bind_recombinase_dom"/>
</dbReference>
<dbReference type="InterPro" id="IPR038109">
    <property type="entry name" value="DNA_bind_recomb_sf"/>
</dbReference>
<evidence type="ECO:0000259" key="2">
    <source>
        <dbReference type="PROSITE" id="PS51737"/>
    </source>
</evidence>
<feature type="domain" description="Recombinase" evidence="2">
    <location>
        <begin position="163"/>
        <end position="263"/>
    </location>
</feature>
<dbReference type="EMBL" id="BLAY01000120">
    <property type="protein sequence ID" value="GET41369.1"/>
    <property type="molecule type" value="Genomic_DNA"/>
</dbReference>
<dbReference type="Gene3D" id="3.40.50.1390">
    <property type="entry name" value="Resolvase, N-terminal catalytic domain"/>
    <property type="match status" value="1"/>
</dbReference>
<dbReference type="PANTHER" id="PTHR30461:SF26">
    <property type="entry name" value="RESOLVASE HOMOLOG YNEB"/>
    <property type="match status" value="1"/>
</dbReference>
<dbReference type="SMART" id="SM00857">
    <property type="entry name" value="Resolvase"/>
    <property type="match status" value="1"/>
</dbReference>
<dbReference type="PROSITE" id="PS51737">
    <property type="entry name" value="RECOMBINASE_DNA_BIND"/>
    <property type="match status" value="1"/>
</dbReference>
<sequence length="457" mass="52516">MASWRLIKKGEILRGFSVSDKFLVKPAPTEKTMKIIAYLYSDPLLEPAPDASIWGWEFDRVYQDLGSRQQLQQLLADCQNEPVDYVLIRRLEELGDSLEQVSDRFSQLESLGIDLVALDTPTTKGADLFQLLQQIHSYQRSRSLRRGHALRRLKAQPPPGKPPYGYRRGKDKYIVDKSAAPVVKDFFEQFLLFGSLRRAVRYLAKKYGKKISVSTGRRWLTNPVYRGDTAYQNNDIISHTHVAIISREEAAQIDRLLRRNRRLPPRTASAPRSLAGLVVCGECESHMSVARVTSPRQEQEYLYLRPLCCPKLPKCKAIPYSQVLDDTITTICSELPKAVAEMDLPDMTRMKAGIKQAIASKQDILSQLDQLTASAILDPETALLRAYKLRTEIAQLQAQFAQLPPVNLRETAQTVSIPQFWLDLSESERRFYFREFIRQIRLVRHDNRWHLQVLFIF</sequence>
<protein>
    <recommendedName>
        <fullName evidence="2">Recombinase domain-containing protein</fullName>
    </recommendedName>
</protein>
<dbReference type="GO" id="GO:0003677">
    <property type="term" value="F:DNA binding"/>
    <property type="evidence" value="ECO:0007669"/>
    <property type="project" value="InterPro"/>
</dbReference>
<proteinExistence type="inferred from homology"/>
<dbReference type="InterPro" id="IPR050639">
    <property type="entry name" value="SSR_resolvase"/>
</dbReference>
<dbReference type="InterPro" id="IPR036162">
    <property type="entry name" value="Resolvase-like_N_sf"/>
</dbReference>
<organism evidence="3 4">
    <name type="scientific">Microseira wollei NIES-4236</name>
    <dbReference type="NCBI Taxonomy" id="2530354"/>
    <lineage>
        <taxon>Bacteria</taxon>
        <taxon>Bacillati</taxon>
        <taxon>Cyanobacteriota</taxon>
        <taxon>Cyanophyceae</taxon>
        <taxon>Oscillatoriophycideae</taxon>
        <taxon>Aerosakkonematales</taxon>
        <taxon>Aerosakkonemataceae</taxon>
        <taxon>Microseira</taxon>
    </lineage>
</organism>
<dbReference type="AlphaFoldDB" id="A0AAV3XL51"/>
<accession>A0AAV3XL51</accession>
<reference evidence="3" key="1">
    <citation type="submission" date="2019-10" db="EMBL/GenBank/DDBJ databases">
        <title>Draft genome sequece of Microseira wollei NIES-4236.</title>
        <authorList>
            <person name="Yamaguchi H."/>
            <person name="Suzuki S."/>
            <person name="Kawachi M."/>
        </authorList>
    </citation>
    <scope>NUCLEOTIDE SEQUENCE</scope>
    <source>
        <strain evidence="3">NIES-4236</strain>
    </source>
</reference>
<dbReference type="Pfam" id="PF00239">
    <property type="entry name" value="Resolvase"/>
    <property type="match status" value="1"/>
</dbReference>
<comment type="similarity">
    <text evidence="1">Belongs to the site-specific recombinase resolvase family.</text>
</comment>
<evidence type="ECO:0000313" key="3">
    <source>
        <dbReference type="EMBL" id="GET41369.1"/>
    </source>
</evidence>
<evidence type="ECO:0000313" key="4">
    <source>
        <dbReference type="Proteomes" id="UP001050975"/>
    </source>
</evidence>
<dbReference type="GO" id="GO:0000150">
    <property type="term" value="F:DNA strand exchange activity"/>
    <property type="evidence" value="ECO:0007669"/>
    <property type="project" value="InterPro"/>
</dbReference>
<keyword evidence="4" id="KW-1185">Reference proteome</keyword>
<name>A0AAV3XL51_9CYAN</name>
<dbReference type="Pfam" id="PF07508">
    <property type="entry name" value="Recombinase"/>
    <property type="match status" value="1"/>
</dbReference>
<dbReference type="PANTHER" id="PTHR30461">
    <property type="entry name" value="DNA-INVERTASE FROM LAMBDOID PROPHAGE"/>
    <property type="match status" value="1"/>
</dbReference>
<evidence type="ECO:0000256" key="1">
    <source>
        <dbReference type="ARBA" id="ARBA00009913"/>
    </source>
</evidence>